<accession>A0A173TFD2</accession>
<protein>
    <recommendedName>
        <fullName evidence="6">Molecular chaperone GrpE</fullName>
    </recommendedName>
</protein>
<feature type="transmembrane region" description="Helical" evidence="1">
    <location>
        <begin position="32"/>
        <end position="48"/>
    </location>
</feature>
<dbReference type="Proteomes" id="UP000260655">
    <property type="component" value="Unassembled WGS sequence"/>
</dbReference>
<keyword evidence="1" id="KW-1133">Transmembrane helix</keyword>
<dbReference type="EMBL" id="CYXR01000015">
    <property type="protein sequence ID" value="CUN01411.1"/>
    <property type="molecule type" value="Genomic_DNA"/>
</dbReference>
<evidence type="ECO:0000313" key="2">
    <source>
        <dbReference type="EMBL" id="CUN01411.1"/>
    </source>
</evidence>
<reference evidence="2 4" key="1">
    <citation type="submission" date="2015-09" db="EMBL/GenBank/DDBJ databases">
        <authorList>
            <consortium name="Pathogen Informatics"/>
        </authorList>
    </citation>
    <scope>NUCLEOTIDE SEQUENCE [LARGE SCALE GENOMIC DNA]</scope>
    <source>
        <strain evidence="2 4">2789STDY5834962</strain>
    </source>
</reference>
<feature type="transmembrane region" description="Helical" evidence="1">
    <location>
        <begin position="54"/>
        <end position="74"/>
    </location>
</feature>
<dbReference type="AlphaFoldDB" id="A0A173TFD2"/>
<organism evidence="2 4">
    <name type="scientific">Coprococcus comes</name>
    <dbReference type="NCBI Taxonomy" id="410072"/>
    <lineage>
        <taxon>Bacteria</taxon>
        <taxon>Bacillati</taxon>
        <taxon>Bacillota</taxon>
        <taxon>Clostridia</taxon>
        <taxon>Lachnospirales</taxon>
        <taxon>Lachnospiraceae</taxon>
        <taxon>Coprococcus</taxon>
    </lineage>
</organism>
<evidence type="ECO:0000256" key="1">
    <source>
        <dbReference type="SAM" id="Phobius"/>
    </source>
</evidence>
<gene>
    <name evidence="3" type="ORF">DXD67_14860</name>
    <name evidence="2" type="ORF">ERS852574_02145</name>
</gene>
<dbReference type="EMBL" id="QSOV01000024">
    <property type="protein sequence ID" value="RGJ20663.1"/>
    <property type="molecule type" value="Genomic_DNA"/>
</dbReference>
<reference evidence="3 5" key="2">
    <citation type="submission" date="2018-08" db="EMBL/GenBank/DDBJ databases">
        <title>A genome reference for cultivated species of the human gut microbiota.</title>
        <authorList>
            <person name="Zou Y."/>
            <person name="Xue W."/>
            <person name="Luo G."/>
        </authorList>
    </citation>
    <scope>NUCLEOTIDE SEQUENCE [LARGE SCALE GENOMIC DNA]</scope>
    <source>
        <strain evidence="3 5">TM07-19</strain>
    </source>
</reference>
<evidence type="ECO:0000313" key="5">
    <source>
        <dbReference type="Proteomes" id="UP000260655"/>
    </source>
</evidence>
<evidence type="ECO:0000313" key="4">
    <source>
        <dbReference type="Proteomes" id="UP000095727"/>
    </source>
</evidence>
<name>A0A173TFD2_9FIRM</name>
<evidence type="ECO:0000313" key="3">
    <source>
        <dbReference type="EMBL" id="RGJ20663.1"/>
    </source>
</evidence>
<dbReference type="RefSeq" id="WP_055157285.1">
    <property type="nucleotide sequence ID" value="NZ_CYXR01000015.1"/>
</dbReference>
<sequence length="126" mass="14624">MPITVMISLVVTVALFLISLLFRIAARLNLTLPLLYFLAVSTILNPWTATHEKLAFAILYLLTAFSVLSWIFALRRKWQEHQYYKAMKDDMSFQISRARQRGIPLDSVHFDSQGNMRYNNSNNIVE</sequence>
<keyword evidence="1" id="KW-0472">Membrane</keyword>
<evidence type="ECO:0008006" key="6">
    <source>
        <dbReference type="Google" id="ProtNLM"/>
    </source>
</evidence>
<dbReference type="Proteomes" id="UP000095727">
    <property type="component" value="Unassembled WGS sequence"/>
</dbReference>
<keyword evidence="1" id="KW-0812">Transmembrane</keyword>
<proteinExistence type="predicted"/>
<feature type="transmembrane region" description="Helical" evidence="1">
    <location>
        <begin position="6"/>
        <end position="25"/>
    </location>
</feature>